<protein>
    <submittedName>
        <fullName evidence="1">HAD family hydrolase</fullName>
    </submittedName>
</protein>
<dbReference type="RefSeq" id="WP_129033271.1">
    <property type="nucleotide sequence ID" value="NZ_CP059603.1"/>
</dbReference>
<dbReference type="Gene3D" id="3.40.50.1000">
    <property type="entry name" value="HAD superfamily/HAD-like"/>
    <property type="match status" value="1"/>
</dbReference>
<dbReference type="InterPro" id="IPR023214">
    <property type="entry name" value="HAD_sf"/>
</dbReference>
<dbReference type="SFLD" id="SFLDS00003">
    <property type="entry name" value="Haloacid_Dehalogenase"/>
    <property type="match status" value="1"/>
</dbReference>
<gene>
    <name evidence="1" type="ORF">DXH47_10590</name>
</gene>
<reference evidence="1 2" key="1">
    <citation type="submission" date="2018-08" db="EMBL/GenBank/DDBJ databases">
        <title>Lactobacillus suantsai sp. nov., isolated from traditional fermented suan-tsai in Taiwan.</title>
        <authorList>
            <person name="Huang C.-H."/>
        </authorList>
    </citation>
    <scope>NUCLEOTIDE SEQUENCE [LARGE SCALE GENOMIC DNA]</scope>
    <source>
        <strain evidence="1 2">BCRC 12945</strain>
    </source>
</reference>
<evidence type="ECO:0000313" key="2">
    <source>
        <dbReference type="Proteomes" id="UP000290602"/>
    </source>
</evidence>
<keyword evidence="2" id="KW-1185">Reference proteome</keyword>
<dbReference type="NCBIfam" id="TIGR01549">
    <property type="entry name" value="HAD-SF-IA-v1"/>
    <property type="match status" value="1"/>
</dbReference>
<dbReference type="InterPro" id="IPR023198">
    <property type="entry name" value="PGP-like_dom2"/>
</dbReference>
<dbReference type="SFLD" id="SFLDG01129">
    <property type="entry name" value="C1.5:_HAD__Beta-PGM__Phosphata"/>
    <property type="match status" value="1"/>
</dbReference>
<dbReference type="AlphaFoldDB" id="A0A4Q0VG28"/>
<dbReference type="PRINTS" id="PR00413">
    <property type="entry name" value="HADHALOGNASE"/>
</dbReference>
<dbReference type="InterPro" id="IPR041492">
    <property type="entry name" value="HAD_2"/>
</dbReference>
<dbReference type="OrthoDB" id="9792518at2"/>
<organism evidence="1 2">
    <name type="scientific">Levilactobacillus suantsaii</name>
    <dbReference type="NCBI Taxonomy" id="2292255"/>
    <lineage>
        <taxon>Bacteria</taxon>
        <taxon>Bacillati</taxon>
        <taxon>Bacillota</taxon>
        <taxon>Bacilli</taxon>
        <taxon>Lactobacillales</taxon>
        <taxon>Lactobacillaceae</taxon>
        <taxon>Levilactobacillus</taxon>
    </lineage>
</organism>
<dbReference type="SUPFAM" id="SSF56784">
    <property type="entry name" value="HAD-like"/>
    <property type="match status" value="1"/>
</dbReference>
<dbReference type="InterPro" id="IPR006439">
    <property type="entry name" value="HAD-SF_hydro_IA"/>
</dbReference>
<dbReference type="InterPro" id="IPR050155">
    <property type="entry name" value="HAD-like_hydrolase_sf"/>
</dbReference>
<proteinExistence type="predicted"/>
<evidence type="ECO:0000313" key="1">
    <source>
        <dbReference type="EMBL" id="RXI76524.1"/>
    </source>
</evidence>
<dbReference type="Pfam" id="PF13419">
    <property type="entry name" value="HAD_2"/>
    <property type="match status" value="1"/>
</dbReference>
<dbReference type="Gene3D" id="1.10.150.240">
    <property type="entry name" value="Putative phosphatase, domain 2"/>
    <property type="match status" value="1"/>
</dbReference>
<dbReference type="GO" id="GO:0006281">
    <property type="term" value="P:DNA repair"/>
    <property type="evidence" value="ECO:0007669"/>
    <property type="project" value="TreeGrafter"/>
</dbReference>
<keyword evidence="1" id="KW-0378">Hydrolase</keyword>
<comment type="caution">
    <text evidence="1">The sequence shown here is derived from an EMBL/GenBank/DDBJ whole genome shotgun (WGS) entry which is preliminary data.</text>
</comment>
<dbReference type="Proteomes" id="UP000290602">
    <property type="component" value="Unassembled WGS sequence"/>
</dbReference>
<dbReference type="PANTHER" id="PTHR43434">
    <property type="entry name" value="PHOSPHOGLYCOLATE PHOSPHATASE"/>
    <property type="match status" value="1"/>
</dbReference>
<dbReference type="InterPro" id="IPR036412">
    <property type="entry name" value="HAD-like_sf"/>
</dbReference>
<dbReference type="EMBL" id="QXIL01000030">
    <property type="protein sequence ID" value="RXI76524.1"/>
    <property type="molecule type" value="Genomic_DNA"/>
</dbReference>
<dbReference type="GO" id="GO:0008967">
    <property type="term" value="F:phosphoglycolate phosphatase activity"/>
    <property type="evidence" value="ECO:0007669"/>
    <property type="project" value="TreeGrafter"/>
</dbReference>
<dbReference type="NCBIfam" id="TIGR01509">
    <property type="entry name" value="HAD-SF-IA-v3"/>
    <property type="match status" value="1"/>
</dbReference>
<name>A0A4Q0VG28_9LACO</name>
<dbReference type="PANTHER" id="PTHR43434:SF26">
    <property type="entry name" value="PYROPHOSPHATASE PPAX"/>
    <property type="match status" value="1"/>
</dbReference>
<sequence>MKSFIFDIDGTLLDTEAMYIKSLQAILHERGMDRPYAELATTFGIPSRDALIRLQVPDVEEVLALWGPRTADYRATVAVYDGVKAALQALQTRGAQLAIMTSKRRFEYDRDVVHEGLAPYFSQAVVAEDVAHGKPAPDGILLAMQRLGADPASTVYVGDTLYDVEAAHAAQVEFGLAAWNGKHPDLVPDVSFQTPAEMLRLLG</sequence>
<dbReference type="GO" id="GO:0005829">
    <property type="term" value="C:cytosol"/>
    <property type="evidence" value="ECO:0007669"/>
    <property type="project" value="TreeGrafter"/>
</dbReference>
<accession>A0A4Q0VG28</accession>